<dbReference type="InterPro" id="IPR022764">
    <property type="entry name" value="Peptidase_S54_rhomboid_dom"/>
</dbReference>
<comment type="similarity">
    <text evidence="2">Belongs to the peptidase S54 family.</text>
</comment>
<evidence type="ECO:0000313" key="9">
    <source>
        <dbReference type="EMBL" id="EJP72296.1"/>
    </source>
</evidence>
<feature type="domain" description="Peptidase S54 rhomboid" evidence="8">
    <location>
        <begin position="12"/>
        <end position="151"/>
    </location>
</feature>
<dbReference type="Pfam" id="PF01694">
    <property type="entry name" value="Rhomboid"/>
    <property type="match status" value="1"/>
</dbReference>
<feature type="transmembrane region" description="Helical" evidence="7">
    <location>
        <begin position="136"/>
        <end position="155"/>
    </location>
</feature>
<dbReference type="PANTHER" id="PTHR43731:SF14">
    <property type="entry name" value="PRESENILIN-ASSOCIATED RHOMBOID-LIKE PROTEIN, MITOCHONDRIAL"/>
    <property type="match status" value="1"/>
</dbReference>
<keyword evidence="4" id="KW-0378">Hydrolase</keyword>
<dbReference type="STRING" id="1123866.NT01SARS_0794"/>
<protein>
    <submittedName>
        <fullName evidence="9">Rhomboid protease GlpG</fullName>
    </submittedName>
</protein>
<evidence type="ECO:0000259" key="8">
    <source>
        <dbReference type="Pfam" id="PF01694"/>
    </source>
</evidence>
<evidence type="ECO:0000256" key="7">
    <source>
        <dbReference type="SAM" id="Phobius"/>
    </source>
</evidence>
<feature type="transmembrane region" description="Helical" evidence="7">
    <location>
        <begin position="108"/>
        <end position="130"/>
    </location>
</feature>
<evidence type="ECO:0000256" key="1">
    <source>
        <dbReference type="ARBA" id="ARBA00004141"/>
    </source>
</evidence>
<dbReference type="Proteomes" id="UP000010305">
    <property type="component" value="Unassembled WGS sequence"/>
</dbReference>
<evidence type="ECO:0000256" key="6">
    <source>
        <dbReference type="ARBA" id="ARBA00023136"/>
    </source>
</evidence>
<keyword evidence="5 7" id="KW-1133">Transmembrane helix</keyword>
<feature type="transmembrane region" description="Helical" evidence="7">
    <location>
        <begin position="20"/>
        <end position="39"/>
    </location>
</feature>
<evidence type="ECO:0000313" key="10">
    <source>
        <dbReference type="Proteomes" id="UP000010305"/>
    </source>
</evidence>
<dbReference type="InterPro" id="IPR050925">
    <property type="entry name" value="Rhomboid_protease_S54"/>
</dbReference>
<dbReference type="SUPFAM" id="SSF144091">
    <property type="entry name" value="Rhomboid-like"/>
    <property type="match status" value="1"/>
</dbReference>
<dbReference type="InterPro" id="IPR035952">
    <property type="entry name" value="Rhomboid-like_sf"/>
</dbReference>
<evidence type="ECO:0000256" key="4">
    <source>
        <dbReference type="ARBA" id="ARBA00022801"/>
    </source>
</evidence>
<keyword evidence="9" id="KW-0645">Protease</keyword>
<name>J5KGV0_9GAMM</name>
<accession>J5KGV0</accession>
<feature type="transmembrane region" description="Helical" evidence="7">
    <location>
        <begin position="77"/>
        <end position="96"/>
    </location>
</feature>
<sequence length="161" mass="18570">MFSFEQTFYENSQWWRLITPMFIHFSFAHLAFNCLWIYILGEKIEKFDGSFVFFCLVIFSAIFSNSLQFFWSNTSLFGGLSGVIYALIGFCMVNEMDSPYGRYDIPPGLYLFMIIWLVLGFLGIVEMFGFGAVANFAHLGGLISGIIFAVVYKFFPLYRSN</sequence>
<proteinExistence type="inferred from homology"/>
<reference evidence="9 10" key="1">
    <citation type="journal article" date="2012" name="ISME J.">
        <title>Genomic insights to SAR86, an abundant and uncultivated marine bacterial lineage.</title>
        <authorList>
            <person name="Dupont C.L."/>
            <person name="Rusch D.B."/>
            <person name="Yooseph S."/>
            <person name="Lombardo M.J."/>
            <person name="Richter R.A."/>
            <person name="Valas R."/>
            <person name="Novotny M."/>
            <person name="Yee-Greenbaum J."/>
            <person name="Selengut J.D."/>
            <person name="Haft D.H."/>
            <person name="Halpern A.L."/>
            <person name="Lasken R.S."/>
            <person name="Nealson K."/>
            <person name="Friedman R."/>
            <person name="Venter J.C."/>
        </authorList>
    </citation>
    <scope>NUCLEOTIDE SEQUENCE [LARGE SCALE GENOMIC DNA]</scope>
</reference>
<dbReference type="AlphaFoldDB" id="J5KGV0"/>
<gene>
    <name evidence="9" type="ORF">NT01SARS_0794</name>
</gene>
<evidence type="ECO:0000256" key="3">
    <source>
        <dbReference type="ARBA" id="ARBA00022692"/>
    </source>
</evidence>
<organism evidence="9 10">
    <name type="scientific">SAR86 cluster bacterium SAR86A</name>
    <dbReference type="NCBI Taxonomy" id="1123866"/>
    <lineage>
        <taxon>Bacteria</taxon>
        <taxon>Pseudomonadati</taxon>
        <taxon>Pseudomonadota</taxon>
        <taxon>Gammaproteobacteria</taxon>
        <taxon>SAR86 cluster</taxon>
    </lineage>
</organism>
<feature type="transmembrane region" description="Helical" evidence="7">
    <location>
        <begin position="51"/>
        <end position="71"/>
    </location>
</feature>
<dbReference type="GO" id="GO:0006508">
    <property type="term" value="P:proteolysis"/>
    <property type="evidence" value="ECO:0007669"/>
    <property type="project" value="UniProtKB-KW"/>
</dbReference>
<comment type="subcellular location">
    <subcellularLocation>
        <location evidence="1">Membrane</location>
        <topology evidence="1">Multi-pass membrane protein</topology>
    </subcellularLocation>
</comment>
<dbReference type="EMBL" id="JH611156">
    <property type="protein sequence ID" value="EJP72296.1"/>
    <property type="molecule type" value="Genomic_DNA"/>
</dbReference>
<dbReference type="HOGENOM" id="CLU_058989_1_1_6"/>
<dbReference type="GO" id="GO:0004252">
    <property type="term" value="F:serine-type endopeptidase activity"/>
    <property type="evidence" value="ECO:0007669"/>
    <property type="project" value="InterPro"/>
</dbReference>
<dbReference type="GO" id="GO:0016020">
    <property type="term" value="C:membrane"/>
    <property type="evidence" value="ECO:0007669"/>
    <property type="project" value="UniProtKB-SubCell"/>
</dbReference>
<keyword evidence="6 7" id="KW-0472">Membrane</keyword>
<keyword evidence="3 7" id="KW-0812">Transmembrane</keyword>
<dbReference type="PANTHER" id="PTHR43731">
    <property type="entry name" value="RHOMBOID PROTEASE"/>
    <property type="match status" value="1"/>
</dbReference>
<evidence type="ECO:0000256" key="2">
    <source>
        <dbReference type="ARBA" id="ARBA00009045"/>
    </source>
</evidence>
<evidence type="ECO:0000256" key="5">
    <source>
        <dbReference type="ARBA" id="ARBA00022989"/>
    </source>
</evidence>
<dbReference type="Gene3D" id="1.20.1540.10">
    <property type="entry name" value="Rhomboid-like"/>
    <property type="match status" value="1"/>
</dbReference>